<dbReference type="RefSeq" id="WP_115026373.1">
    <property type="nucleotide sequence ID" value="NZ_AP025196.1"/>
</dbReference>
<evidence type="ECO:0000256" key="10">
    <source>
        <dbReference type="ARBA" id="ARBA00025198"/>
    </source>
</evidence>
<keyword evidence="2 13" id="KW-0813">Transport</keyword>
<dbReference type="EMBL" id="UGHZ01000001">
    <property type="protein sequence ID" value="STP09757.1"/>
    <property type="molecule type" value="Genomic_DNA"/>
</dbReference>
<dbReference type="GO" id="GO:0045259">
    <property type="term" value="C:proton-transporting ATP synthase complex"/>
    <property type="evidence" value="ECO:0007669"/>
    <property type="project" value="UniProtKB-KW"/>
</dbReference>
<evidence type="ECO:0000256" key="16">
    <source>
        <dbReference type="SAM" id="SignalP"/>
    </source>
</evidence>
<reference evidence="17 18" key="1">
    <citation type="submission" date="2018-06" db="EMBL/GenBank/DDBJ databases">
        <authorList>
            <consortium name="Pathogen Informatics"/>
            <person name="Doyle S."/>
        </authorList>
    </citation>
    <scope>NUCLEOTIDE SEQUENCE [LARGE SCALE GENOMIC DNA]</scope>
    <source>
        <strain evidence="17 18">NCTC12221</strain>
    </source>
</reference>
<evidence type="ECO:0000256" key="11">
    <source>
        <dbReference type="ARBA" id="ARBA00025614"/>
    </source>
</evidence>
<evidence type="ECO:0000256" key="8">
    <source>
        <dbReference type="ARBA" id="ARBA00023136"/>
    </source>
</evidence>
<evidence type="ECO:0000256" key="6">
    <source>
        <dbReference type="ARBA" id="ARBA00022989"/>
    </source>
</evidence>
<dbReference type="CDD" id="cd06503">
    <property type="entry name" value="ATP-synt_Fo_b"/>
    <property type="match status" value="1"/>
</dbReference>
<keyword evidence="7 13" id="KW-0406">Ion transport</keyword>
<evidence type="ECO:0000256" key="13">
    <source>
        <dbReference type="HAMAP-Rule" id="MF_01398"/>
    </source>
</evidence>
<evidence type="ECO:0000256" key="9">
    <source>
        <dbReference type="ARBA" id="ARBA00023310"/>
    </source>
</evidence>
<keyword evidence="3 13" id="KW-0138">CF(0)</keyword>
<feature type="signal peptide" evidence="16">
    <location>
        <begin position="1"/>
        <end position="19"/>
    </location>
</feature>
<feature type="chain" id="PRO_5016994760" description="ATP synthase subunit b" evidence="16">
    <location>
        <begin position="20"/>
        <end position="171"/>
    </location>
</feature>
<evidence type="ECO:0000256" key="15">
    <source>
        <dbReference type="SAM" id="Coils"/>
    </source>
</evidence>
<proteinExistence type="inferred from homology"/>
<keyword evidence="6 13" id="KW-1133">Transmembrane helix</keyword>
<organism evidence="17 18">
    <name type="scientific">Helicobacter cinaedi</name>
    <dbReference type="NCBI Taxonomy" id="213"/>
    <lineage>
        <taxon>Bacteria</taxon>
        <taxon>Pseudomonadati</taxon>
        <taxon>Campylobacterota</taxon>
        <taxon>Epsilonproteobacteria</taxon>
        <taxon>Campylobacterales</taxon>
        <taxon>Helicobacteraceae</taxon>
        <taxon>Helicobacter</taxon>
    </lineage>
</organism>
<keyword evidence="13" id="KW-1003">Cell membrane</keyword>
<feature type="transmembrane region" description="Helical" evidence="13">
    <location>
        <begin position="31"/>
        <end position="47"/>
    </location>
</feature>
<protein>
    <recommendedName>
        <fullName evidence="13">ATP synthase subunit b</fullName>
    </recommendedName>
    <alternativeName>
        <fullName evidence="13">ATP synthase F(0) sector subunit b</fullName>
    </alternativeName>
    <alternativeName>
        <fullName evidence="13">ATPase subunit I</fullName>
    </alternativeName>
    <alternativeName>
        <fullName evidence="13">F-type ATPase subunit b</fullName>
        <shortName evidence="13">F-ATPase subunit b</shortName>
    </alternativeName>
</protein>
<comment type="function">
    <text evidence="11">Component of the F(0) channel, it forms part of the peripheral stalk, linking F(1) to F(0). The b'-subunit is a diverged and duplicated form of b found in plants and photosynthetic bacteria.</text>
</comment>
<evidence type="ECO:0000313" key="18">
    <source>
        <dbReference type="Proteomes" id="UP000255335"/>
    </source>
</evidence>
<dbReference type="Pfam" id="PF00430">
    <property type="entry name" value="ATP-synt_B"/>
    <property type="match status" value="1"/>
</dbReference>
<evidence type="ECO:0000256" key="4">
    <source>
        <dbReference type="ARBA" id="ARBA00022692"/>
    </source>
</evidence>
<evidence type="ECO:0000256" key="3">
    <source>
        <dbReference type="ARBA" id="ARBA00022547"/>
    </source>
</evidence>
<dbReference type="GO" id="GO:0005886">
    <property type="term" value="C:plasma membrane"/>
    <property type="evidence" value="ECO:0007669"/>
    <property type="project" value="UniProtKB-SubCell"/>
</dbReference>
<comment type="function">
    <text evidence="10 13">F(1)F(0) ATP synthase produces ATP from ADP in the presence of a proton or sodium gradient. F-type ATPases consist of two structural domains, F(1) containing the extramembraneous catalytic core and F(0) containing the membrane proton channel, linked together by a central stalk and a peripheral stalk. During catalysis, ATP synthesis in the catalytic domain of F(1) is coupled via a rotary mechanism of the central stalk subunits to proton translocation.</text>
</comment>
<evidence type="ECO:0000256" key="7">
    <source>
        <dbReference type="ARBA" id="ARBA00023065"/>
    </source>
</evidence>
<accession>A0A377JQ11</accession>
<dbReference type="NCBIfam" id="NF006292">
    <property type="entry name" value="PRK08475.1"/>
    <property type="match status" value="1"/>
</dbReference>
<evidence type="ECO:0000256" key="12">
    <source>
        <dbReference type="ARBA" id="ARBA00037847"/>
    </source>
</evidence>
<keyword evidence="16" id="KW-0732">Signal</keyword>
<evidence type="ECO:0000256" key="5">
    <source>
        <dbReference type="ARBA" id="ARBA00022781"/>
    </source>
</evidence>
<keyword evidence="5 13" id="KW-0375">Hydrogen ion transport</keyword>
<keyword evidence="8 13" id="KW-0472">Membrane</keyword>
<dbReference type="GO" id="GO:0046961">
    <property type="term" value="F:proton-transporting ATPase activity, rotational mechanism"/>
    <property type="evidence" value="ECO:0007669"/>
    <property type="project" value="TreeGrafter"/>
</dbReference>
<dbReference type="HAMAP" id="MF_01398">
    <property type="entry name" value="ATP_synth_b_bprime"/>
    <property type="match status" value="1"/>
</dbReference>
<gene>
    <name evidence="17" type="primary">atpF'</name>
    <name evidence="13" type="synonym">atpF</name>
    <name evidence="17" type="ORF">NCTC12221_01203</name>
</gene>
<sequence length="171" mass="20041">MRKILCCALLVAFPSFLLASASIEESDFIPRVINFVIFLAILWYFAFDSIKGIFTTRKNAIATRLQEVQDNLHKAKQERENAQKRLEESKERAKEIVSAAKQEEYLIRQKYDEQIKRDIEILKHSLEANIEFEHRKAVQQSVENLLNELTKSQNLQLNKEDYVNIITKRIS</sequence>
<dbReference type="PANTHER" id="PTHR33445:SF1">
    <property type="entry name" value="ATP SYNTHASE SUBUNIT B"/>
    <property type="match status" value="1"/>
</dbReference>
<dbReference type="InterPro" id="IPR002146">
    <property type="entry name" value="ATP_synth_b/b'su_bac/chlpt"/>
</dbReference>
<feature type="coiled-coil region" evidence="15">
    <location>
        <begin position="58"/>
        <end position="103"/>
    </location>
</feature>
<evidence type="ECO:0000256" key="1">
    <source>
        <dbReference type="ARBA" id="ARBA00005513"/>
    </source>
</evidence>
<name>A0A377JQ11_9HELI</name>
<evidence type="ECO:0000256" key="2">
    <source>
        <dbReference type="ARBA" id="ARBA00022448"/>
    </source>
</evidence>
<dbReference type="GO" id="GO:0012505">
    <property type="term" value="C:endomembrane system"/>
    <property type="evidence" value="ECO:0007669"/>
    <property type="project" value="UniProtKB-SubCell"/>
</dbReference>
<keyword evidence="15" id="KW-0175">Coiled coil</keyword>
<comment type="similarity">
    <text evidence="1 13 14">Belongs to the ATPase B chain family.</text>
</comment>
<comment type="subunit">
    <text evidence="13">F-type ATPases have 2 components, F(1) - the catalytic core - and F(0) - the membrane proton channel. F(1) has five subunits: alpha(3), beta(3), gamma(1), delta(1), epsilon(1). F(0) has three main subunits: a(1), b(2) and c(10-14). The alpha and beta chains form an alternating ring which encloses part of the gamma chain. F(1) is attached to F(0) by a central stalk formed by the gamma and epsilon chains, while a peripheral stalk is formed by the delta and b chains.</text>
</comment>
<keyword evidence="9 13" id="KW-0066">ATP synthesis</keyword>
<comment type="subcellular location">
    <subcellularLocation>
        <location evidence="13">Cell membrane</location>
        <topology evidence="13">Single-pass membrane protein</topology>
    </subcellularLocation>
    <subcellularLocation>
        <location evidence="12">Endomembrane system</location>
        <topology evidence="12">Single-pass membrane protein</topology>
    </subcellularLocation>
</comment>
<evidence type="ECO:0000313" key="17">
    <source>
        <dbReference type="EMBL" id="STP09757.1"/>
    </source>
</evidence>
<dbReference type="Proteomes" id="UP000255335">
    <property type="component" value="Unassembled WGS sequence"/>
</dbReference>
<dbReference type="AlphaFoldDB" id="A0A377JQ11"/>
<dbReference type="PANTHER" id="PTHR33445">
    <property type="entry name" value="ATP SYNTHASE SUBUNIT B', CHLOROPLASTIC"/>
    <property type="match status" value="1"/>
</dbReference>
<evidence type="ECO:0000256" key="14">
    <source>
        <dbReference type="RuleBase" id="RU003848"/>
    </source>
</evidence>
<keyword evidence="4 13" id="KW-0812">Transmembrane</keyword>
<dbReference type="GO" id="GO:0046933">
    <property type="term" value="F:proton-transporting ATP synthase activity, rotational mechanism"/>
    <property type="evidence" value="ECO:0007669"/>
    <property type="project" value="UniProtKB-UniRule"/>
</dbReference>
<dbReference type="InterPro" id="IPR050059">
    <property type="entry name" value="ATP_synthase_B_chain"/>
</dbReference>